<dbReference type="Pfam" id="PF00171">
    <property type="entry name" value="Aldedh"/>
    <property type="match status" value="1"/>
</dbReference>
<dbReference type="InterPro" id="IPR047110">
    <property type="entry name" value="GABD/Sad-like"/>
</dbReference>
<dbReference type="InterPro" id="IPR016160">
    <property type="entry name" value="Ald_DH_CS_CYS"/>
</dbReference>
<keyword evidence="2" id="KW-0521">NADP</keyword>
<sequence>MDKEQVFQLVGKARRAFPEWKKDYEKRRSYIYNLVEYLKKNKMELAKVATSEMGKTIKESIGEVEKCAWALEYYADNGDSLLADEVLNTDARKSFLTFEPLGVIGSIMPWNFPYWQALRFAAPCLMAGNVIVMKPASVTMQSGIEIEKAFTESGMPDGIFQTVIGSVESANHLIDSDVNAVTFTGSTTAGAKVGQRAAGNLKKCVLELGGSDPFIVLDDAIIEKAVDGAVKGRFINCGQSCVASKRFFVGKNIAKDFIELFIKKASQLKVGDPTSIETDIGPLSNKGGLETISGIVEDAKEKGAEILLGGSKIDSKGYFYQPTILTNVKQNMRIAKEETFGPVAPITVVENESEAVKLANDTEFGLGASIWTKDLAKAEKISRRIESGIVSVNNVVLSDPRIPFGGIKHSGFGRELSRYGILEFVNIKSVRFYDNLSHHHYVE</sequence>
<dbReference type="Gene3D" id="3.40.605.10">
    <property type="entry name" value="Aldehyde Dehydrogenase, Chain A, domain 1"/>
    <property type="match status" value="1"/>
</dbReference>
<dbReference type="EMBL" id="AEGP01000048">
    <property type="protein sequence ID" value="EGG41750.1"/>
    <property type="molecule type" value="Genomic_DNA"/>
</dbReference>
<dbReference type="PROSITE" id="PS00070">
    <property type="entry name" value="ALDEHYDE_DEHYDR_CYS"/>
    <property type="match status" value="1"/>
</dbReference>
<comment type="caution">
    <text evidence="5">The sequence shown here is derived from an EMBL/GenBank/DDBJ whole genome shotgun (WGS) entry which is preliminary data.</text>
</comment>
<dbReference type="PATRIC" id="fig|886738.10.peg.1494"/>
<dbReference type="AlphaFoldDB" id="F3KLI6"/>
<proteinExistence type="inferred from homology"/>
<keyword evidence="3" id="KW-0560">Oxidoreductase</keyword>
<dbReference type="PANTHER" id="PTHR43217:SF1">
    <property type="entry name" value="SUCCINATE SEMIALDEHYDE DEHYDROGENASE [NAD(P)+] SAD"/>
    <property type="match status" value="1"/>
</dbReference>
<feature type="domain" description="Aldehyde dehydrogenase" evidence="4">
    <location>
        <begin position="2"/>
        <end position="430"/>
    </location>
</feature>
<name>F3KLI6_9ARCH</name>
<dbReference type="InterPro" id="IPR044148">
    <property type="entry name" value="ALDH_GabD1-like"/>
</dbReference>
<dbReference type="CDD" id="cd07100">
    <property type="entry name" value="ALDH_SSADH1_GabD1"/>
    <property type="match status" value="1"/>
</dbReference>
<dbReference type="InterPro" id="IPR016163">
    <property type="entry name" value="Ald_DH_C"/>
</dbReference>
<dbReference type="GO" id="GO:0004777">
    <property type="term" value="F:succinate-semialdehyde dehydrogenase (NAD+) activity"/>
    <property type="evidence" value="ECO:0007669"/>
    <property type="project" value="TreeGrafter"/>
</dbReference>
<evidence type="ECO:0000256" key="3">
    <source>
        <dbReference type="ARBA" id="ARBA00023002"/>
    </source>
</evidence>
<dbReference type="Proteomes" id="UP000004348">
    <property type="component" value="Chromosome"/>
</dbReference>
<dbReference type="Gene3D" id="3.40.309.10">
    <property type="entry name" value="Aldehyde Dehydrogenase, Chain A, domain 2"/>
    <property type="match status" value="1"/>
</dbReference>
<evidence type="ECO:0000313" key="5">
    <source>
        <dbReference type="EMBL" id="EGG41750.1"/>
    </source>
</evidence>
<dbReference type="GO" id="GO:0004030">
    <property type="term" value="F:aldehyde dehydrogenase [NAD(P)+] activity"/>
    <property type="evidence" value="ECO:0007669"/>
    <property type="project" value="InterPro"/>
</dbReference>
<dbReference type="SUPFAM" id="SSF53720">
    <property type="entry name" value="ALDH-like"/>
    <property type="match status" value="1"/>
</dbReference>
<dbReference type="InterPro" id="IPR016161">
    <property type="entry name" value="Ald_DH/histidinol_DH"/>
</dbReference>
<organism evidence="5">
    <name type="scientific">Candidatus Nitrosarchaeum limnium SFB1</name>
    <dbReference type="NCBI Taxonomy" id="886738"/>
    <lineage>
        <taxon>Archaea</taxon>
        <taxon>Nitrososphaerota</taxon>
        <taxon>Nitrososphaeria</taxon>
        <taxon>Nitrosopumilales</taxon>
        <taxon>Nitrosopumilaceae</taxon>
        <taxon>Nitrosarchaeum</taxon>
    </lineage>
</organism>
<dbReference type="InterPro" id="IPR015590">
    <property type="entry name" value="Aldehyde_DH_dom"/>
</dbReference>
<comment type="similarity">
    <text evidence="1">Belongs to the aldehyde dehydrogenase family.</text>
</comment>
<evidence type="ECO:0000259" key="4">
    <source>
        <dbReference type="Pfam" id="PF00171"/>
    </source>
</evidence>
<evidence type="ECO:0000256" key="1">
    <source>
        <dbReference type="ARBA" id="ARBA00009986"/>
    </source>
</evidence>
<dbReference type="FunFam" id="3.40.309.10:FF:000010">
    <property type="entry name" value="Gamma-aminobutyraldehyde dehydrogenase"/>
    <property type="match status" value="1"/>
</dbReference>
<protein>
    <submittedName>
        <fullName evidence="5">Aldehyde dehydrogenase</fullName>
    </submittedName>
</protein>
<dbReference type="STRING" id="886738.Nlim_1367"/>
<dbReference type="PANTHER" id="PTHR43217">
    <property type="entry name" value="SUCCINATE SEMIALDEHYDE DEHYDROGENASE [NAD(P)+] SAD"/>
    <property type="match status" value="1"/>
</dbReference>
<gene>
    <name evidence="5" type="ORF">Nlim_1367</name>
</gene>
<accession>F3KLI6</accession>
<reference evidence="5" key="1">
    <citation type="journal article" date="2011" name="PLoS ONE">
        <title>Genome of a low-salinity ammonia-oxidizing archaeon determined by single-cell and metagenomic analysis.</title>
        <authorList>
            <person name="Blainey P.C."/>
            <person name="Mosier A.C."/>
            <person name="Potanina A."/>
            <person name="Francis C.A."/>
            <person name="Quake S.R."/>
        </authorList>
    </citation>
    <scope>NUCLEOTIDE SEQUENCE [LARGE SCALE GENOMIC DNA]</scope>
    <source>
        <strain evidence="5">SFB1</strain>
    </source>
</reference>
<dbReference type="InterPro" id="IPR016162">
    <property type="entry name" value="Ald_DH_N"/>
</dbReference>
<dbReference type="HOGENOM" id="CLU_005391_1_0_2"/>
<evidence type="ECO:0000256" key="2">
    <source>
        <dbReference type="ARBA" id="ARBA00022857"/>
    </source>
</evidence>